<dbReference type="EMBL" id="LJZR01000011">
    <property type="protein sequence ID" value="KPQ35587.1"/>
    <property type="molecule type" value="Genomic_DNA"/>
</dbReference>
<organism evidence="10 11">
    <name type="scientific">Phormidesmis priestleyi Ana</name>
    <dbReference type="NCBI Taxonomy" id="1666911"/>
    <lineage>
        <taxon>Bacteria</taxon>
        <taxon>Bacillati</taxon>
        <taxon>Cyanobacteriota</taxon>
        <taxon>Cyanophyceae</taxon>
        <taxon>Leptolyngbyales</taxon>
        <taxon>Leptolyngbyaceae</taxon>
        <taxon>Phormidesmis</taxon>
    </lineage>
</organism>
<feature type="transmembrane region" description="Helical" evidence="9">
    <location>
        <begin position="25"/>
        <end position="44"/>
    </location>
</feature>
<keyword evidence="3 9" id="KW-0602">Photosynthesis</keyword>
<evidence type="ECO:0000256" key="9">
    <source>
        <dbReference type="HAMAP-Rule" id="MF_00474"/>
    </source>
</evidence>
<dbReference type="InterPro" id="IPR035982">
    <property type="entry name" value="PSI_centre_PsaK_sf"/>
</dbReference>
<keyword evidence="8 9" id="KW-0472">Membrane</keyword>
<evidence type="ECO:0000256" key="6">
    <source>
        <dbReference type="ARBA" id="ARBA00022989"/>
    </source>
</evidence>
<dbReference type="HAMAP" id="MF_00474">
    <property type="entry name" value="PSI_PsaK"/>
    <property type="match status" value="1"/>
</dbReference>
<evidence type="ECO:0000256" key="2">
    <source>
        <dbReference type="ARBA" id="ARBA00006458"/>
    </source>
</evidence>
<dbReference type="GO" id="GO:0015979">
    <property type="term" value="P:photosynthesis"/>
    <property type="evidence" value="ECO:0007669"/>
    <property type="project" value="UniProtKB-UniRule"/>
</dbReference>
<dbReference type="SUPFAM" id="SSF81563">
    <property type="entry name" value="Photosystem I reaction center subunit X, PsaK"/>
    <property type="match status" value="1"/>
</dbReference>
<reference evidence="10 11" key="1">
    <citation type="submission" date="2015-09" db="EMBL/GenBank/DDBJ databases">
        <title>Identification and resolution of microdiversity through metagenomic sequencing of parallel consortia.</title>
        <authorList>
            <person name="Nelson W.C."/>
            <person name="Romine M.F."/>
            <person name="Lindemann S.R."/>
        </authorList>
    </citation>
    <scope>NUCLEOTIDE SEQUENCE [LARGE SCALE GENOMIC DNA]</scope>
    <source>
        <strain evidence="10">Ana</strain>
    </source>
</reference>
<dbReference type="InterPro" id="IPR017492">
    <property type="entry name" value="PSI_PsaK"/>
</dbReference>
<evidence type="ECO:0000256" key="3">
    <source>
        <dbReference type="ARBA" id="ARBA00022531"/>
    </source>
</evidence>
<comment type="similarity">
    <text evidence="2 9">Belongs to the PsaG/PsaK family.</text>
</comment>
<comment type="caution">
    <text evidence="10">The sequence shown here is derived from an EMBL/GenBank/DDBJ whole genome shotgun (WGS) entry which is preliminary data.</text>
</comment>
<dbReference type="GO" id="GO:0031676">
    <property type="term" value="C:plasma membrane-derived thylakoid membrane"/>
    <property type="evidence" value="ECO:0007669"/>
    <property type="project" value="UniProtKB-SubCell"/>
</dbReference>
<dbReference type="NCBIfam" id="TIGR03049">
    <property type="entry name" value="PS_I_psaK"/>
    <property type="match status" value="1"/>
</dbReference>
<dbReference type="GO" id="GO:0009522">
    <property type="term" value="C:photosystem I"/>
    <property type="evidence" value="ECO:0007669"/>
    <property type="project" value="UniProtKB-KW"/>
</dbReference>
<feature type="transmembrane region" description="Helical" evidence="9">
    <location>
        <begin position="56"/>
        <end position="83"/>
    </location>
</feature>
<evidence type="ECO:0000256" key="8">
    <source>
        <dbReference type="ARBA" id="ARBA00023136"/>
    </source>
</evidence>
<dbReference type="Gene3D" id="1.20.860.20">
    <property type="entry name" value="Photosystem I PsaK, reaction centre"/>
    <property type="match status" value="1"/>
</dbReference>
<dbReference type="InterPro" id="IPR037101">
    <property type="entry name" value="PSI_PsaK_bact"/>
</dbReference>
<evidence type="ECO:0000256" key="4">
    <source>
        <dbReference type="ARBA" id="ARBA00022692"/>
    </source>
</evidence>
<dbReference type="Proteomes" id="UP000050465">
    <property type="component" value="Unassembled WGS sequence"/>
</dbReference>
<keyword evidence="7 9" id="KW-0793">Thylakoid</keyword>
<evidence type="ECO:0000313" key="11">
    <source>
        <dbReference type="Proteomes" id="UP000050465"/>
    </source>
</evidence>
<evidence type="ECO:0000313" key="10">
    <source>
        <dbReference type="EMBL" id="KPQ35587.1"/>
    </source>
</evidence>
<dbReference type="InterPro" id="IPR000549">
    <property type="entry name" value="PSI_PsaG/PsaK"/>
</dbReference>
<sequence>MLTSMLPMLAATGFVPTTVEWGPNVAIVMIICNVLAFFIGKQVIQIPDAGPAPGVFLGLGLPALLAVTSLGHAIGAGAILGLANIGVL</sequence>
<name>A0A0P7YWY2_9CYAN</name>
<evidence type="ECO:0000256" key="5">
    <source>
        <dbReference type="ARBA" id="ARBA00022836"/>
    </source>
</evidence>
<keyword evidence="4 9" id="KW-0812">Transmembrane</keyword>
<evidence type="ECO:0000256" key="1">
    <source>
        <dbReference type="ARBA" id="ARBA00004141"/>
    </source>
</evidence>
<comment type="subcellular location">
    <subcellularLocation>
        <location evidence="9">Cellular thylakoid membrane</location>
        <topology evidence="9">Multi-pass membrane protein</topology>
    </subcellularLocation>
    <subcellularLocation>
        <location evidence="1">Membrane</location>
        <topology evidence="1">Multi-pass membrane protein</topology>
    </subcellularLocation>
</comment>
<keyword evidence="5 9" id="KW-0603">Photosystem I</keyword>
<gene>
    <name evidence="9 10" type="primary">psaK</name>
    <name evidence="10" type="ORF">HLUCCA11_10070</name>
</gene>
<accession>A0A0P7YWY2</accession>
<evidence type="ECO:0000256" key="7">
    <source>
        <dbReference type="ARBA" id="ARBA00023078"/>
    </source>
</evidence>
<protein>
    <recommendedName>
        <fullName evidence="9">Photosystem I reaction center subunit PsaK</fullName>
    </recommendedName>
    <alternativeName>
        <fullName evidence="9">Photosystem I subunit X</fullName>
    </alternativeName>
</protein>
<dbReference type="AlphaFoldDB" id="A0A0P7YWY2"/>
<dbReference type="Pfam" id="PF01241">
    <property type="entry name" value="PSI_PSAK"/>
    <property type="match status" value="1"/>
</dbReference>
<keyword evidence="6 9" id="KW-1133">Transmembrane helix</keyword>
<dbReference type="STRING" id="1666911.HLUCCA11_10070"/>
<proteinExistence type="inferred from homology"/>